<feature type="domain" description="CASP C-terminal" evidence="13">
    <location>
        <begin position="456"/>
        <end position="752"/>
    </location>
</feature>
<gene>
    <name evidence="15" type="ORF">EX895_004660</name>
</gene>
<keyword evidence="8 10" id="KW-0175">Coiled coil</keyword>
<evidence type="ECO:0000256" key="8">
    <source>
        <dbReference type="ARBA" id="ARBA00023054"/>
    </source>
</evidence>
<dbReference type="InterPro" id="IPR057476">
    <property type="entry name" value="Cux_N"/>
</dbReference>
<reference evidence="15 16" key="1">
    <citation type="submission" date="2019-05" db="EMBL/GenBank/DDBJ databases">
        <title>Sporisorium graminicola CBS 10092 draft sequencing and annotation.</title>
        <authorList>
            <person name="Solano-Gonzalez S."/>
            <person name="Caddick M.X."/>
            <person name="Darby A."/>
        </authorList>
    </citation>
    <scope>NUCLEOTIDE SEQUENCE [LARGE SCALE GENOMIC DNA]</scope>
    <source>
        <strain evidence="15 16">CBS 10092</strain>
    </source>
</reference>
<sequence>MAASVSAAETAPYTIDGAGAGPSRPPVDFSAALSIWRDINFIDLQQQLNGTAPELLEAQKAAVSNRKKLADQTREFKKQPDSNKLESFKPLLKAYQAEIDTLTKRSKAAENAFLNVHSALTRAPDPYPLLEVTLEQAASLNDLDSLKHENAKLKHDLSVRAAEADAIKAAEEENARLQQRMRSLEQDFEAKLQQRTSALELELSAKWDERIRNLKEREADLTKSLNLAQEQLKDLKSRDDTATAKLLEKGHDGGDDDATNANGNFAEVELLSRDLERAHARVESVERRNEQLRAEIESVKSGRHESDKLQKLEQEAQEKDRKLQQLQTLLDSERQQSVDLTKRISSARDEKLKLQTEKDAEIESLRTKLHQRSDYADIKRELEIVKAVHFNSEDDEDADSSAGPAANGEGEQDSSKRSADAKSLEALLLEKNKRLEDHLATLRVSNAELSASLDKTTAELTQLRQDYSHLKLLNEKLESDLASVGPDGRPSGSTSSGKRTAAMSAEDALREMESLEAEVSQASHGAKARGGGLPASANNDGANGSSTVTPARSVPASASARPSISSGGGGESSILPIVTSQRDRFRTRNAELEEELRKQFETISELRTEIKTLQADNLSLYEKVRYLQSYGPAGSSSGGGAGGGGAVGARGDSIIQIGVGSAAGRTDASGAYPPPRGDDKYRAKYEESMNPFEAFRGREQSRAMAQLNPLERALHILTRLVLSHRRMRLFFMVYAIFLHFLIFGMLFEVSHTSSSQTCSLPQ</sequence>
<evidence type="ECO:0000259" key="13">
    <source>
        <dbReference type="Pfam" id="PF08172"/>
    </source>
</evidence>
<comment type="similarity">
    <text evidence="2">Belongs to the CASP family.</text>
</comment>
<feature type="region of interest" description="Disordered" evidence="11">
    <location>
        <begin position="481"/>
        <end position="580"/>
    </location>
</feature>
<evidence type="ECO:0000256" key="9">
    <source>
        <dbReference type="ARBA" id="ARBA00023136"/>
    </source>
</evidence>
<feature type="domain" description="Cux N-terminal" evidence="14">
    <location>
        <begin position="28"/>
        <end position="137"/>
    </location>
</feature>
<evidence type="ECO:0000313" key="16">
    <source>
        <dbReference type="Proteomes" id="UP000306050"/>
    </source>
</evidence>
<evidence type="ECO:0000256" key="7">
    <source>
        <dbReference type="ARBA" id="ARBA00023034"/>
    </source>
</evidence>
<dbReference type="Pfam" id="PF25398">
    <property type="entry name" value="CUX1_N"/>
    <property type="match status" value="1"/>
</dbReference>
<evidence type="ECO:0000256" key="1">
    <source>
        <dbReference type="ARBA" id="ARBA00004409"/>
    </source>
</evidence>
<dbReference type="AlphaFoldDB" id="A0A4U7KQ55"/>
<dbReference type="GeneID" id="40727555"/>
<evidence type="ECO:0000313" key="15">
    <source>
        <dbReference type="EMBL" id="TKY86511.1"/>
    </source>
</evidence>
<dbReference type="InterPro" id="IPR012955">
    <property type="entry name" value="CASP_C"/>
</dbReference>
<comment type="caution">
    <text evidence="15">The sequence shown here is derived from an EMBL/GenBank/DDBJ whole genome shotgun (WGS) entry which is preliminary data.</text>
</comment>
<feature type="compositionally biased region" description="Polar residues" evidence="11">
    <location>
        <begin position="536"/>
        <end position="549"/>
    </location>
</feature>
<dbReference type="Pfam" id="PF08172">
    <property type="entry name" value="CASP_C"/>
    <property type="match status" value="1"/>
</dbReference>
<evidence type="ECO:0000256" key="2">
    <source>
        <dbReference type="ARBA" id="ARBA00006415"/>
    </source>
</evidence>
<dbReference type="RefSeq" id="XP_029738496.1">
    <property type="nucleotide sequence ID" value="XM_029885254.1"/>
</dbReference>
<evidence type="ECO:0000256" key="4">
    <source>
        <dbReference type="ARBA" id="ARBA00022448"/>
    </source>
</evidence>
<dbReference type="KEGG" id="sgra:EX895_004660"/>
<feature type="compositionally biased region" description="Low complexity" evidence="11">
    <location>
        <begin position="550"/>
        <end position="565"/>
    </location>
</feature>
<feature type="region of interest" description="Disordered" evidence="11">
    <location>
        <begin position="390"/>
        <end position="419"/>
    </location>
</feature>
<accession>A0A4U7KQ55</accession>
<feature type="transmembrane region" description="Helical" evidence="12">
    <location>
        <begin position="729"/>
        <end position="747"/>
    </location>
</feature>
<dbReference type="GO" id="GO:0000139">
    <property type="term" value="C:Golgi membrane"/>
    <property type="evidence" value="ECO:0007669"/>
    <property type="project" value="UniProtKB-SubCell"/>
</dbReference>
<feature type="region of interest" description="Disordered" evidence="11">
    <location>
        <begin position="1"/>
        <end position="24"/>
    </location>
</feature>
<dbReference type="PANTHER" id="PTHR14043:SF2">
    <property type="entry name" value="HOMEOBOX PROTEIN CUT"/>
    <property type="match status" value="1"/>
</dbReference>
<dbReference type="OrthoDB" id="10257567at2759"/>
<dbReference type="Proteomes" id="UP000306050">
    <property type="component" value="Chromosome SGRAM_4"/>
</dbReference>
<evidence type="ECO:0000256" key="11">
    <source>
        <dbReference type="SAM" id="MobiDB-lite"/>
    </source>
</evidence>
<evidence type="ECO:0000256" key="10">
    <source>
        <dbReference type="SAM" id="Coils"/>
    </source>
</evidence>
<name>A0A4U7KQ55_9BASI</name>
<keyword evidence="7" id="KW-0333">Golgi apparatus</keyword>
<organism evidence="15 16">
    <name type="scientific">Sporisorium graminicola</name>
    <dbReference type="NCBI Taxonomy" id="280036"/>
    <lineage>
        <taxon>Eukaryota</taxon>
        <taxon>Fungi</taxon>
        <taxon>Dikarya</taxon>
        <taxon>Basidiomycota</taxon>
        <taxon>Ustilaginomycotina</taxon>
        <taxon>Ustilaginomycetes</taxon>
        <taxon>Ustilaginales</taxon>
        <taxon>Ustilaginaceae</taxon>
        <taxon>Sporisorium</taxon>
    </lineage>
</organism>
<feature type="coiled-coil region" evidence="10">
    <location>
        <begin position="582"/>
        <end position="623"/>
    </location>
</feature>
<evidence type="ECO:0000256" key="12">
    <source>
        <dbReference type="SAM" id="Phobius"/>
    </source>
</evidence>
<feature type="region of interest" description="Disordered" evidence="11">
    <location>
        <begin position="298"/>
        <end position="320"/>
    </location>
</feature>
<evidence type="ECO:0000256" key="6">
    <source>
        <dbReference type="ARBA" id="ARBA00022989"/>
    </source>
</evidence>
<comment type="subcellular location">
    <subcellularLocation>
        <location evidence="1">Golgi apparatus membrane</location>
        <topology evidence="1">Single-pass type IV membrane protein</topology>
    </subcellularLocation>
</comment>
<keyword evidence="16" id="KW-1185">Reference proteome</keyword>
<keyword evidence="5 12" id="KW-0812">Transmembrane</keyword>
<evidence type="ECO:0000259" key="14">
    <source>
        <dbReference type="Pfam" id="PF25398"/>
    </source>
</evidence>
<keyword evidence="9 12" id="KW-0472">Membrane</keyword>
<dbReference type="GO" id="GO:0006891">
    <property type="term" value="P:intra-Golgi vesicle-mediated transport"/>
    <property type="evidence" value="ECO:0007669"/>
    <property type="project" value="InterPro"/>
</dbReference>
<keyword evidence="6 12" id="KW-1133">Transmembrane helix</keyword>
<evidence type="ECO:0000256" key="5">
    <source>
        <dbReference type="ARBA" id="ARBA00022692"/>
    </source>
</evidence>
<keyword evidence="4" id="KW-0813">Transport</keyword>
<evidence type="ECO:0000256" key="3">
    <source>
        <dbReference type="ARBA" id="ARBA00018691"/>
    </source>
</evidence>
<proteinExistence type="inferred from homology"/>
<dbReference type="PANTHER" id="PTHR14043">
    <property type="entry name" value="CCAAT DISPLACEMENT PROTEIN-RELATED"/>
    <property type="match status" value="1"/>
</dbReference>
<dbReference type="EMBL" id="SRRM01000017">
    <property type="protein sequence ID" value="TKY86511.1"/>
    <property type="molecule type" value="Genomic_DNA"/>
</dbReference>
<protein>
    <recommendedName>
        <fullName evidence="3">Protein CASP</fullName>
    </recommendedName>
</protein>